<dbReference type="PROSITE" id="PS50097">
    <property type="entry name" value="BTB"/>
    <property type="match status" value="1"/>
</dbReference>
<feature type="domain" description="BTB" evidence="1">
    <location>
        <begin position="128"/>
        <end position="191"/>
    </location>
</feature>
<accession>A0A1I8AQP5</accession>
<dbReference type="Pfam" id="PF00651">
    <property type="entry name" value="BTB"/>
    <property type="match status" value="1"/>
</dbReference>
<dbReference type="SUPFAM" id="SSF54695">
    <property type="entry name" value="POZ domain"/>
    <property type="match status" value="1"/>
</dbReference>
<dbReference type="InterPro" id="IPR000210">
    <property type="entry name" value="BTB/POZ_dom"/>
</dbReference>
<organism evidence="2 3">
    <name type="scientific">Steinernema glaseri</name>
    <dbReference type="NCBI Taxonomy" id="37863"/>
    <lineage>
        <taxon>Eukaryota</taxon>
        <taxon>Metazoa</taxon>
        <taxon>Ecdysozoa</taxon>
        <taxon>Nematoda</taxon>
        <taxon>Chromadorea</taxon>
        <taxon>Rhabditida</taxon>
        <taxon>Tylenchina</taxon>
        <taxon>Panagrolaimomorpha</taxon>
        <taxon>Strongyloidoidea</taxon>
        <taxon>Steinernematidae</taxon>
        <taxon>Steinernema</taxon>
    </lineage>
</organism>
<dbReference type="SMART" id="SM00225">
    <property type="entry name" value="BTB"/>
    <property type="match status" value="1"/>
</dbReference>
<dbReference type="PANTHER" id="PTHR22744">
    <property type="entry name" value="HELIX LOOP HELIX PROTEIN 21-RELATED"/>
    <property type="match status" value="1"/>
</dbReference>
<reference evidence="3" key="1">
    <citation type="submission" date="2016-11" db="UniProtKB">
        <authorList>
            <consortium name="WormBaseParasite"/>
        </authorList>
    </citation>
    <scope>IDENTIFICATION</scope>
</reference>
<dbReference type="InterPro" id="IPR011333">
    <property type="entry name" value="SKP1/BTB/POZ_sf"/>
</dbReference>
<dbReference type="CDD" id="cd18186">
    <property type="entry name" value="BTB_POZ_ZBTB_KLHL-like"/>
    <property type="match status" value="1"/>
</dbReference>
<protein>
    <submittedName>
        <fullName evidence="3">BTB domain-containing protein</fullName>
    </submittedName>
</protein>
<dbReference type="WBParaSite" id="L893_g8235.t1">
    <property type="protein sequence ID" value="L893_g8235.t1"/>
    <property type="gene ID" value="L893_g8235"/>
</dbReference>
<sequence>MTNIGKITGTLENELSFSDEVEIAGLKWSLHRGDCYFEFHCVLDYEANVLWSCTARGKLSVWGVNFGRQFLVWSNTFDYMDNEYSCSTRLELPHTSEELDFEADIEVLKFRRIDFSSPTNEAIESPEDAACLEVEGKKIWVSKKILSVHSPFFKAMFSGDFKEETTGIYALKEVNLADFKHFLTVIYNLDILKYYDYHIYLEGLLRLGNMWQCDSVLLFCQDMLNRNCLPLDVKIVLGDRYGFFPFLTIVINNADLENLKRLVKEGYLAEISSFTHCLIHKRLLDST</sequence>
<keyword evidence="2" id="KW-1185">Reference proteome</keyword>
<name>A0A1I8AQP5_9BILA</name>
<evidence type="ECO:0000259" key="1">
    <source>
        <dbReference type="PROSITE" id="PS50097"/>
    </source>
</evidence>
<dbReference type="AlphaFoldDB" id="A0A1I8AQP5"/>
<dbReference type="Proteomes" id="UP000095287">
    <property type="component" value="Unplaced"/>
</dbReference>
<evidence type="ECO:0000313" key="2">
    <source>
        <dbReference type="Proteomes" id="UP000095287"/>
    </source>
</evidence>
<dbReference type="PANTHER" id="PTHR22744:SF13">
    <property type="entry name" value="BTB DOMAIN-CONTAINING PROTEIN"/>
    <property type="match status" value="1"/>
</dbReference>
<proteinExistence type="predicted"/>
<evidence type="ECO:0000313" key="3">
    <source>
        <dbReference type="WBParaSite" id="L893_g8235.t1"/>
    </source>
</evidence>
<dbReference type="Gene3D" id="3.30.710.10">
    <property type="entry name" value="Potassium Channel Kv1.1, Chain A"/>
    <property type="match status" value="1"/>
</dbReference>